<dbReference type="OrthoDB" id="9764804at2"/>
<proteinExistence type="predicted"/>
<gene>
    <name evidence="1" type="ORF">GB881_12645</name>
</gene>
<dbReference type="RefSeq" id="WP_152193195.1">
    <property type="nucleotide sequence ID" value="NZ_VUKD01000001.1"/>
</dbReference>
<keyword evidence="2" id="KW-1185">Reference proteome</keyword>
<dbReference type="AlphaFoldDB" id="A0A6N7EIB3"/>
<accession>A0A6N7EIB3</accession>
<dbReference type="Proteomes" id="UP000437709">
    <property type="component" value="Unassembled WGS sequence"/>
</dbReference>
<evidence type="ECO:0000313" key="1">
    <source>
        <dbReference type="EMBL" id="MPV37879.1"/>
    </source>
</evidence>
<reference evidence="1 2" key="1">
    <citation type="submission" date="2019-10" db="EMBL/GenBank/DDBJ databases">
        <title>Georgenia wutianyii sp. nov. and Georgenia yuyongxinii sp. nov. isolated from plateau pika (Ochotona curzoniae) in the Qinghai-Tibet plateau of China.</title>
        <authorList>
            <person name="Tian Z."/>
        </authorList>
    </citation>
    <scope>NUCLEOTIDE SEQUENCE [LARGE SCALE GENOMIC DNA]</scope>
    <source>
        <strain evidence="1 2">JCM 19765</strain>
    </source>
</reference>
<evidence type="ECO:0008006" key="3">
    <source>
        <dbReference type="Google" id="ProtNLM"/>
    </source>
</evidence>
<evidence type="ECO:0000313" key="2">
    <source>
        <dbReference type="Proteomes" id="UP000437709"/>
    </source>
</evidence>
<dbReference type="SUPFAM" id="SSF110296">
    <property type="entry name" value="Oligoxyloglucan reducing end-specific cellobiohydrolase"/>
    <property type="match status" value="1"/>
</dbReference>
<organism evidence="1 2">
    <name type="scientific">Georgenia subflava</name>
    <dbReference type="NCBI Taxonomy" id="1622177"/>
    <lineage>
        <taxon>Bacteria</taxon>
        <taxon>Bacillati</taxon>
        <taxon>Actinomycetota</taxon>
        <taxon>Actinomycetes</taxon>
        <taxon>Micrococcales</taxon>
        <taxon>Bogoriellaceae</taxon>
        <taxon>Georgenia</taxon>
    </lineage>
</organism>
<dbReference type="Gene3D" id="2.130.10.10">
    <property type="entry name" value="YVTN repeat-like/Quinoprotein amine dehydrogenase"/>
    <property type="match status" value="1"/>
</dbReference>
<comment type="caution">
    <text evidence="1">The sequence shown here is derived from an EMBL/GenBank/DDBJ whole genome shotgun (WGS) entry which is preliminary data.</text>
</comment>
<protein>
    <recommendedName>
        <fullName evidence="3">Exo-alpha-sialidase</fullName>
    </recommendedName>
</protein>
<dbReference type="EMBL" id="WHPC01000053">
    <property type="protein sequence ID" value="MPV37879.1"/>
    <property type="molecule type" value="Genomic_DNA"/>
</dbReference>
<name>A0A6N7EIB3_9MICO</name>
<sequence>MSLGGQSDFHGLTAVDDRVYGLDSATGAVMRSDDAGGTWQQAASLPARDLDVDPADPDRIVATTAEGLLVSTDGALTFSPAEKQPPRPLVVVDHLPPGGEEATALVGLDAAGVLWHFKEAWASAGPENGEPSAFTAVDEDTYLAAFGTHVVRTNDGGRTWEPIVGP</sequence>
<dbReference type="InterPro" id="IPR015943">
    <property type="entry name" value="WD40/YVTN_repeat-like_dom_sf"/>
</dbReference>